<dbReference type="STRING" id="273075.gene:9571634"/>
<feature type="transmembrane region" description="Helical" evidence="1">
    <location>
        <begin position="107"/>
        <end position="126"/>
    </location>
</feature>
<organism evidence="2 3">
    <name type="scientific">Thermoplasma acidophilum (strain ATCC 25905 / DSM 1728 / JCM 9062 / NBRC 15155 / AMRC-C165)</name>
    <dbReference type="NCBI Taxonomy" id="273075"/>
    <lineage>
        <taxon>Archaea</taxon>
        <taxon>Methanobacteriati</taxon>
        <taxon>Thermoplasmatota</taxon>
        <taxon>Thermoplasmata</taxon>
        <taxon>Thermoplasmatales</taxon>
        <taxon>Thermoplasmataceae</taxon>
        <taxon>Thermoplasma</taxon>
    </lineage>
</organism>
<dbReference type="EnsemblBacteria" id="CAC11557">
    <property type="protein sequence ID" value="CAC11557"/>
    <property type="gene ID" value="CAC11557"/>
</dbReference>
<dbReference type="AlphaFoldDB" id="Q9HL25"/>
<dbReference type="KEGG" id="tac:Ta0415"/>
<accession>Q9HL25</accession>
<dbReference type="PaxDb" id="273075-Ta0415"/>
<dbReference type="Pfam" id="PF07843">
    <property type="entry name" value="DUF1634"/>
    <property type="match status" value="1"/>
</dbReference>
<sequence length="129" mass="14442">MMRFDRDLAISYALRIGVSVSMFFIIFGVILIFVKNGGSGFSLAQIASYNPQLKVNSKYIYLGLIPEGLVHLDGIFFIATGLWVLVFTPITSVVIALISFYLTKNRLYIALSIIVLFNLFFAMLVVPHI</sequence>
<reference evidence="2 3" key="1">
    <citation type="journal article" date="2000" name="Nature">
        <title>The genome sequence of the thermoacidophilic scavenger Thermoplasma acidophilum.</title>
        <authorList>
            <person name="Ruepp A."/>
            <person name="Graml W."/>
            <person name="Santos-Martinez M.L."/>
            <person name="Koretke K.K."/>
            <person name="Volker C."/>
            <person name="Mewes H.W."/>
            <person name="Frishman D."/>
            <person name="Stocker S."/>
            <person name="Lupas A.N."/>
            <person name="Baumeister W."/>
        </authorList>
    </citation>
    <scope>NUCLEOTIDE SEQUENCE [LARGE SCALE GENOMIC DNA]</scope>
    <source>
        <strain evidence="3">ATCC 25905 / DSM 1728 / JCM 9062 / NBRC 15155 / AMRC-C165</strain>
    </source>
</reference>
<evidence type="ECO:0000313" key="2">
    <source>
        <dbReference type="EMBL" id="CAC11557.1"/>
    </source>
</evidence>
<name>Q9HL25_THEAC</name>
<dbReference type="HOGENOM" id="CLU_140339_1_0_2"/>
<keyword evidence="3" id="KW-1185">Reference proteome</keyword>
<protein>
    <submittedName>
        <fullName evidence="2">Hypothetical membrane protein</fullName>
    </submittedName>
</protein>
<evidence type="ECO:0000313" key="3">
    <source>
        <dbReference type="Proteomes" id="UP000001024"/>
    </source>
</evidence>
<dbReference type="eggNOG" id="arCOG05396">
    <property type="taxonomic scope" value="Archaea"/>
</dbReference>
<keyword evidence="1" id="KW-0472">Membrane</keyword>
<feature type="transmembrane region" description="Helical" evidence="1">
    <location>
        <begin position="12"/>
        <end position="34"/>
    </location>
</feature>
<dbReference type="InterPro" id="IPR012861">
    <property type="entry name" value="DUF1634"/>
</dbReference>
<proteinExistence type="predicted"/>
<dbReference type="RefSeq" id="WP_010900842.1">
    <property type="nucleotide sequence ID" value="NC_002578.1"/>
</dbReference>
<gene>
    <name evidence="2" type="ordered locus">Ta0415</name>
</gene>
<keyword evidence="1" id="KW-1133">Transmembrane helix</keyword>
<feature type="transmembrane region" description="Helical" evidence="1">
    <location>
        <begin position="75"/>
        <end position="100"/>
    </location>
</feature>
<keyword evidence="1" id="KW-0812">Transmembrane</keyword>
<dbReference type="EMBL" id="AL445064">
    <property type="protein sequence ID" value="CAC11557.1"/>
    <property type="molecule type" value="Genomic_DNA"/>
</dbReference>
<evidence type="ECO:0000256" key="1">
    <source>
        <dbReference type="SAM" id="Phobius"/>
    </source>
</evidence>
<dbReference type="Proteomes" id="UP000001024">
    <property type="component" value="Chromosome"/>
</dbReference>
<dbReference type="InParanoid" id="Q9HL25"/>